<reference evidence="1" key="1">
    <citation type="journal article" date="2015" name="Nature">
        <title>Complex archaea that bridge the gap between prokaryotes and eukaryotes.</title>
        <authorList>
            <person name="Spang A."/>
            <person name="Saw J.H."/>
            <person name="Jorgensen S.L."/>
            <person name="Zaremba-Niedzwiedzka K."/>
            <person name="Martijn J."/>
            <person name="Lind A.E."/>
            <person name="van Eijk R."/>
            <person name="Schleper C."/>
            <person name="Guy L."/>
            <person name="Ettema T.J."/>
        </authorList>
    </citation>
    <scope>NUCLEOTIDE SEQUENCE</scope>
</reference>
<dbReference type="SUPFAM" id="SSF89623">
    <property type="entry name" value="Ribose/Galactose isomerase RpiB/AlsB"/>
    <property type="match status" value="1"/>
</dbReference>
<dbReference type="Pfam" id="PF02502">
    <property type="entry name" value="LacAB_rpiB"/>
    <property type="match status" value="1"/>
</dbReference>
<dbReference type="NCBIfam" id="TIGR00689">
    <property type="entry name" value="rpiB_lacA_lacB"/>
    <property type="match status" value="1"/>
</dbReference>
<dbReference type="EMBL" id="LAZR01003586">
    <property type="protein sequence ID" value="KKN16716.1"/>
    <property type="molecule type" value="Genomic_DNA"/>
</dbReference>
<dbReference type="Gene3D" id="3.40.1400.10">
    <property type="entry name" value="Sugar-phosphate isomerase, RpiB/LacA/LacB"/>
    <property type="match status" value="1"/>
</dbReference>
<comment type="caution">
    <text evidence="1">The sequence shown here is derived from an EMBL/GenBank/DDBJ whole genome shotgun (WGS) entry which is preliminary data.</text>
</comment>
<evidence type="ECO:0008006" key="2">
    <source>
        <dbReference type="Google" id="ProtNLM"/>
    </source>
</evidence>
<accession>A0A0F9QU89</accession>
<organism evidence="1">
    <name type="scientific">marine sediment metagenome</name>
    <dbReference type="NCBI Taxonomy" id="412755"/>
    <lineage>
        <taxon>unclassified sequences</taxon>
        <taxon>metagenomes</taxon>
        <taxon>ecological metagenomes</taxon>
    </lineage>
</organism>
<gene>
    <name evidence="1" type="ORF">LCGC14_0973010</name>
</gene>
<dbReference type="AlphaFoldDB" id="A0A0F9QU89"/>
<dbReference type="PANTHER" id="PTHR30345">
    <property type="entry name" value="RIBOSE-5-PHOSPHATE ISOMERASE B"/>
    <property type="match status" value="1"/>
</dbReference>
<proteinExistence type="predicted"/>
<feature type="non-terminal residue" evidence="1">
    <location>
        <position position="79"/>
    </location>
</feature>
<dbReference type="GO" id="GO:0005975">
    <property type="term" value="P:carbohydrate metabolic process"/>
    <property type="evidence" value="ECO:0007669"/>
    <property type="project" value="InterPro"/>
</dbReference>
<evidence type="ECO:0000313" key="1">
    <source>
        <dbReference type="EMBL" id="KKN16716.1"/>
    </source>
</evidence>
<dbReference type="PANTHER" id="PTHR30345:SF0">
    <property type="entry name" value="DNA DAMAGE-REPAIR_TOLERATION PROTEIN DRT102"/>
    <property type="match status" value="1"/>
</dbReference>
<dbReference type="InterPro" id="IPR003500">
    <property type="entry name" value="RpiB_LacA_LacB"/>
</dbReference>
<sequence>MKISIGADHAGFALKQVIGEWLKEKGHEVVDKGPESTESVDYPDFALAVAGDVANSDSEKGILICGSGVGVTIVANKVK</sequence>
<dbReference type="InterPro" id="IPR036569">
    <property type="entry name" value="RpiB_LacA_LacB_sf"/>
</dbReference>
<name>A0A0F9QU89_9ZZZZ</name>
<protein>
    <recommendedName>
        <fullName evidence="2">Ribose-5-phosphate isomerase</fullName>
    </recommendedName>
</protein>
<dbReference type="GO" id="GO:0016853">
    <property type="term" value="F:isomerase activity"/>
    <property type="evidence" value="ECO:0007669"/>
    <property type="project" value="InterPro"/>
</dbReference>